<proteinExistence type="inferred from homology"/>
<protein>
    <submittedName>
        <fullName evidence="10">Adaptin_N domain-containing protein</fullName>
    </submittedName>
</protein>
<dbReference type="GO" id="GO:0016192">
    <property type="term" value="P:vesicle-mediated transport"/>
    <property type="evidence" value="ECO:0007669"/>
    <property type="project" value="InterPro"/>
</dbReference>
<comment type="subcellular location">
    <subcellularLocation>
        <location evidence="1">Endomembrane system</location>
    </subcellularLocation>
</comment>
<organism evidence="10">
    <name type="scientific">Soboliphyme baturini</name>
    <dbReference type="NCBI Taxonomy" id="241478"/>
    <lineage>
        <taxon>Eukaryota</taxon>
        <taxon>Metazoa</taxon>
        <taxon>Ecdysozoa</taxon>
        <taxon>Nematoda</taxon>
        <taxon>Enoplea</taxon>
        <taxon>Dorylaimia</taxon>
        <taxon>Dioctophymatida</taxon>
        <taxon>Dioctophymatoidea</taxon>
        <taxon>Soboliphymatidae</taxon>
        <taxon>Soboliphyme</taxon>
    </lineage>
</organism>
<keyword evidence="6" id="KW-0812">Transmembrane</keyword>
<dbReference type="GO" id="GO:0012505">
    <property type="term" value="C:endomembrane system"/>
    <property type="evidence" value="ECO:0007669"/>
    <property type="project" value="UniProtKB-SubCell"/>
</dbReference>
<dbReference type="Proteomes" id="UP000270296">
    <property type="component" value="Unassembled WGS sequence"/>
</dbReference>
<dbReference type="InterPro" id="IPR026739">
    <property type="entry name" value="AP_beta"/>
</dbReference>
<evidence type="ECO:0000256" key="3">
    <source>
        <dbReference type="ARBA" id="ARBA00022448"/>
    </source>
</evidence>
<dbReference type="InterPro" id="IPR011989">
    <property type="entry name" value="ARM-like"/>
</dbReference>
<comment type="similarity">
    <text evidence="2">Belongs to the adaptor complexes large subunit family.</text>
</comment>
<dbReference type="AlphaFoldDB" id="A0A183IVH2"/>
<dbReference type="GO" id="GO:0030117">
    <property type="term" value="C:membrane coat"/>
    <property type="evidence" value="ECO:0007669"/>
    <property type="project" value="InterPro"/>
</dbReference>
<dbReference type="OrthoDB" id="10254310at2759"/>
<feature type="domain" description="Clathrin/coatomer adaptor adaptin-like N-terminal" evidence="7">
    <location>
        <begin position="12"/>
        <end position="93"/>
    </location>
</feature>
<evidence type="ECO:0000256" key="6">
    <source>
        <dbReference type="SAM" id="Phobius"/>
    </source>
</evidence>
<dbReference type="InterPro" id="IPR016024">
    <property type="entry name" value="ARM-type_fold"/>
</dbReference>
<dbReference type="Gene3D" id="1.25.10.10">
    <property type="entry name" value="Leucine-rich Repeat Variant"/>
    <property type="match status" value="1"/>
</dbReference>
<dbReference type="SUPFAM" id="SSF48371">
    <property type="entry name" value="ARM repeat"/>
    <property type="match status" value="1"/>
</dbReference>
<reference evidence="8 9" key="2">
    <citation type="submission" date="2018-11" db="EMBL/GenBank/DDBJ databases">
        <authorList>
            <consortium name="Pathogen Informatics"/>
        </authorList>
    </citation>
    <scope>NUCLEOTIDE SEQUENCE [LARGE SCALE GENOMIC DNA]</scope>
</reference>
<dbReference type="PANTHER" id="PTHR11134">
    <property type="entry name" value="ADAPTOR COMPLEX SUBUNIT BETA FAMILY MEMBER"/>
    <property type="match status" value="1"/>
</dbReference>
<sequence length="161" mass="18408">MSDSKYFTTTKKGEIFELKSELSSDKKEKKREAVKKVIASMTVGKDVSALFPDVVNCMQTDNLELKKLVYLYLMNYAKTQPDLAIMAVNTFVKVNYSITLYYAFCCILTTFIHFFLIRGSHFLLSLLHVDGKSAIANEQHGDVKYAADEQLLVKVKICRWL</sequence>
<evidence type="ECO:0000259" key="7">
    <source>
        <dbReference type="Pfam" id="PF01602"/>
    </source>
</evidence>
<dbReference type="GO" id="GO:0006886">
    <property type="term" value="P:intracellular protein transport"/>
    <property type="evidence" value="ECO:0007669"/>
    <property type="project" value="InterPro"/>
</dbReference>
<dbReference type="InterPro" id="IPR002553">
    <property type="entry name" value="Clathrin/coatomer_adapt-like_N"/>
</dbReference>
<gene>
    <name evidence="8" type="ORF">SBAD_LOCUS7619</name>
</gene>
<name>A0A183IVH2_9BILA</name>
<evidence type="ECO:0000256" key="5">
    <source>
        <dbReference type="ARBA" id="ARBA00023136"/>
    </source>
</evidence>
<evidence type="ECO:0000256" key="2">
    <source>
        <dbReference type="ARBA" id="ARBA00006613"/>
    </source>
</evidence>
<evidence type="ECO:0000256" key="4">
    <source>
        <dbReference type="ARBA" id="ARBA00022927"/>
    </source>
</evidence>
<keyword evidence="4" id="KW-0653">Protein transport</keyword>
<keyword evidence="3" id="KW-0813">Transport</keyword>
<evidence type="ECO:0000313" key="9">
    <source>
        <dbReference type="Proteomes" id="UP000270296"/>
    </source>
</evidence>
<dbReference type="WBParaSite" id="SBAD_0000790901-mRNA-1">
    <property type="protein sequence ID" value="SBAD_0000790901-mRNA-1"/>
    <property type="gene ID" value="SBAD_0000790901"/>
</dbReference>
<evidence type="ECO:0000313" key="8">
    <source>
        <dbReference type="EMBL" id="VDP13727.1"/>
    </source>
</evidence>
<reference evidence="10" key="1">
    <citation type="submission" date="2016-06" db="UniProtKB">
        <authorList>
            <consortium name="WormBaseParasite"/>
        </authorList>
    </citation>
    <scope>IDENTIFICATION</scope>
</reference>
<keyword evidence="6" id="KW-1133">Transmembrane helix</keyword>
<keyword evidence="9" id="KW-1185">Reference proteome</keyword>
<accession>A0A183IVH2</accession>
<keyword evidence="5 6" id="KW-0472">Membrane</keyword>
<dbReference type="Pfam" id="PF01602">
    <property type="entry name" value="Adaptin_N"/>
    <property type="match status" value="1"/>
</dbReference>
<dbReference type="EMBL" id="UZAM01010783">
    <property type="protein sequence ID" value="VDP13727.1"/>
    <property type="molecule type" value="Genomic_DNA"/>
</dbReference>
<evidence type="ECO:0000256" key="1">
    <source>
        <dbReference type="ARBA" id="ARBA00004308"/>
    </source>
</evidence>
<evidence type="ECO:0000313" key="10">
    <source>
        <dbReference type="WBParaSite" id="SBAD_0000790901-mRNA-1"/>
    </source>
</evidence>
<feature type="transmembrane region" description="Helical" evidence="6">
    <location>
        <begin position="98"/>
        <end position="117"/>
    </location>
</feature>